<dbReference type="HAMAP" id="MF_01161">
    <property type="entry name" value="tRNA_Ile_lys_synt"/>
    <property type="match status" value="1"/>
</dbReference>
<proteinExistence type="inferred from homology"/>
<keyword evidence="5 7" id="KW-0067">ATP-binding</keyword>
<feature type="domain" description="tRNA(Ile)-lysidine synthase substrate-binding" evidence="10">
    <location>
        <begin position="392"/>
        <end position="459"/>
    </location>
</feature>
<evidence type="ECO:0000259" key="9">
    <source>
        <dbReference type="Pfam" id="PF01171"/>
    </source>
</evidence>
<reference evidence="11" key="1">
    <citation type="journal article" date="2014" name="Int. J. Syst. Evol. Microbiol.">
        <title>Complete genome sequence of Corynebacterium casei LMG S-19264T (=DSM 44701T), isolated from a smear-ripened cheese.</title>
        <authorList>
            <consortium name="US DOE Joint Genome Institute (JGI-PGF)"/>
            <person name="Walter F."/>
            <person name="Albersmeier A."/>
            <person name="Kalinowski J."/>
            <person name="Ruckert C."/>
        </authorList>
    </citation>
    <scope>NUCLEOTIDE SEQUENCE</scope>
    <source>
        <strain evidence="11">JCM 4654</strain>
    </source>
</reference>
<dbReference type="Pfam" id="PF01171">
    <property type="entry name" value="ATP_bind_3"/>
    <property type="match status" value="1"/>
</dbReference>
<dbReference type="InterPro" id="IPR012795">
    <property type="entry name" value="tRNA_Ile_lys_synt_N"/>
</dbReference>
<keyword evidence="3 7" id="KW-0819">tRNA processing</keyword>
<evidence type="ECO:0000256" key="2">
    <source>
        <dbReference type="ARBA" id="ARBA00022598"/>
    </source>
</evidence>
<dbReference type="PANTHER" id="PTHR43033">
    <property type="entry name" value="TRNA(ILE)-LYSIDINE SYNTHASE-RELATED"/>
    <property type="match status" value="1"/>
</dbReference>
<dbReference type="Gene3D" id="3.40.50.620">
    <property type="entry name" value="HUPs"/>
    <property type="match status" value="1"/>
</dbReference>
<dbReference type="GO" id="GO:0005524">
    <property type="term" value="F:ATP binding"/>
    <property type="evidence" value="ECO:0007669"/>
    <property type="project" value="UniProtKB-UniRule"/>
</dbReference>
<dbReference type="Pfam" id="PF09179">
    <property type="entry name" value="TilS"/>
    <property type="match status" value="1"/>
</dbReference>
<feature type="compositionally biased region" description="Pro residues" evidence="8">
    <location>
        <begin position="61"/>
        <end position="90"/>
    </location>
</feature>
<sequence length="464" mass="47820">MGPHPAVAAIRLAVRRVLHDILDEHTRPAAVRTPLGAAARAGGPARAAQPSPAQRITQLPGQPPYSPQPPYNPQPPSGTSPHLPQTPPTTGPAAAGSPAAGAPAPEPAPLDRGALGRDALDALEALEALREPTREARGPQARPADPEGATAAGTDPHERPPTPLVLVACSGGADSMALASALAFEAPKLGIRAGAVTVDHGLQSGSDLRADEVAQRLRELGLDPVEAVAVTVGRDGGPEAAARDARYAALDAAAERHGAAAILLGHTRDDQAETVLLGLARGSGIRSLSGMAAVSGAGGRYRRPFLHLDRQTARKACMVQSLPVWDDPHNADPAYTRSRLRHEGLPALEKALGKGVVEALARTAQLSRDDADALDAWAGQAAASVRDAAGGLECAKLSGLPPAVRRRVLRRAAIDAGAPAGSLFARHIEEVDRLVTGWHGQGAINLPGRVVAQRQGGRLVIRQG</sequence>
<evidence type="ECO:0000256" key="7">
    <source>
        <dbReference type="HAMAP-Rule" id="MF_01161"/>
    </source>
</evidence>
<protein>
    <recommendedName>
        <fullName evidence="7">tRNA(Ile)-lysidine synthase</fullName>
        <ecNumber evidence="7">6.3.4.19</ecNumber>
    </recommendedName>
    <alternativeName>
        <fullName evidence="7">tRNA(Ile)-2-lysyl-cytidine synthase</fullName>
    </alternativeName>
    <alternativeName>
        <fullName evidence="7">tRNA(Ile)-lysidine synthetase</fullName>
    </alternativeName>
</protein>
<dbReference type="EC" id="6.3.4.19" evidence="7"/>
<keyword evidence="12" id="KW-1185">Reference proteome</keyword>
<dbReference type="InterPro" id="IPR015262">
    <property type="entry name" value="tRNA_Ile_lys_synt_subst-bd"/>
</dbReference>
<organism evidence="11 12">
    <name type="scientific">Streptomyces naganishii JCM 4654</name>
    <dbReference type="NCBI Taxonomy" id="1306179"/>
    <lineage>
        <taxon>Bacteria</taxon>
        <taxon>Bacillati</taxon>
        <taxon>Actinomycetota</taxon>
        <taxon>Actinomycetes</taxon>
        <taxon>Kitasatosporales</taxon>
        <taxon>Streptomycetaceae</taxon>
        <taxon>Streptomyces</taxon>
    </lineage>
</organism>
<dbReference type="InterPro" id="IPR014729">
    <property type="entry name" value="Rossmann-like_a/b/a_fold"/>
</dbReference>
<dbReference type="AlphaFoldDB" id="A0A918YA02"/>
<dbReference type="GO" id="GO:0005737">
    <property type="term" value="C:cytoplasm"/>
    <property type="evidence" value="ECO:0007669"/>
    <property type="project" value="UniProtKB-SubCell"/>
</dbReference>
<comment type="similarity">
    <text evidence="7">Belongs to the tRNA(Ile)-lysidine synthase family.</text>
</comment>
<evidence type="ECO:0000256" key="5">
    <source>
        <dbReference type="ARBA" id="ARBA00022840"/>
    </source>
</evidence>
<evidence type="ECO:0000256" key="8">
    <source>
        <dbReference type="SAM" id="MobiDB-lite"/>
    </source>
</evidence>
<keyword evidence="1 7" id="KW-0963">Cytoplasm</keyword>
<feature type="region of interest" description="Disordered" evidence="8">
    <location>
        <begin position="130"/>
        <end position="162"/>
    </location>
</feature>
<dbReference type="EMBL" id="BMVF01000027">
    <property type="protein sequence ID" value="GHD96454.1"/>
    <property type="molecule type" value="Genomic_DNA"/>
</dbReference>
<evidence type="ECO:0000256" key="6">
    <source>
        <dbReference type="ARBA" id="ARBA00048539"/>
    </source>
</evidence>
<evidence type="ECO:0000256" key="3">
    <source>
        <dbReference type="ARBA" id="ARBA00022694"/>
    </source>
</evidence>
<dbReference type="InterPro" id="IPR011063">
    <property type="entry name" value="TilS/TtcA_N"/>
</dbReference>
<comment type="function">
    <text evidence="7">Ligates lysine onto the cytidine present at position 34 of the AUA codon-specific tRNA(Ile) that contains the anticodon CAU, in an ATP-dependent manner. Cytidine is converted to lysidine, thus changing the amino acid specificity of the tRNA from methionine to isoleucine.</text>
</comment>
<feature type="region of interest" description="Disordered" evidence="8">
    <location>
        <begin position="29"/>
        <end position="113"/>
    </location>
</feature>
<evidence type="ECO:0000313" key="12">
    <source>
        <dbReference type="Proteomes" id="UP000608955"/>
    </source>
</evidence>
<feature type="compositionally biased region" description="Low complexity" evidence="8">
    <location>
        <begin position="36"/>
        <end position="55"/>
    </location>
</feature>
<dbReference type="GO" id="GO:0032267">
    <property type="term" value="F:tRNA(Ile)-lysidine synthase activity"/>
    <property type="evidence" value="ECO:0007669"/>
    <property type="project" value="UniProtKB-EC"/>
</dbReference>
<feature type="binding site" evidence="7">
    <location>
        <begin position="170"/>
        <end position="175"/>
    </location>
    <ligand>
        <name>ATP</name>
        <dbReference type="ChEBI" id="CHEBI:30616"/>
    </ligand>
</feature>
<feature type="domain" description="tRNA(Ile)-lysidine/2-thiocytidine synthase N-terminal" evidence="9">
    <location>
        <begin position="165"/>
        <end position="343"/>
    </location>
</feature>
<comment type="subcellular location">
    <subcellularLocation>
        <location evidence="7">Cytoplasm</location>
    </subcellularLocation>
</comment>
<dbReference type="NCBIfam" id="TIGR02432">
    <property type="entry name" value="lysidine_TilS_N"/>
    <property type="match status" value="1"/>
</dbReference>
<dbReference type="CDD" id="cd01992">
    <property type="entry name" value="TilS_N"/>
    <property type="match status" value="1"/>
</dbReference>
<dbReference type="GO" id="GO:0006400">
    <property type="term" value="P:tRNA modification"/>
    <property type="evidence" value="ECO:0007669"/>
    <property type="project" value="UniProtKB-UniRule"/>
</dbReference>
<evidence type="ECO:0000256" key="1">
    <source>
        <dbReference type="ARBA" id="ARBA00022490"/>
    </source>
</evidence>
<dbReference type="PANTHER" id="PTHR43033:SF1">
    <property type="entry name" value="TRNA(ILE)-LYSIDINE SYNTHASE-RELATED"/>
    <property type="match status" value="1"/>
</dbReference>
<feature type="compositionally biased region" description="Low complexity" evidence="8">
    <location>
        <begin position="91"/>
        <end position="103"/>
    </location>
</feature>
<accession>A0A918YA02</accession>
<dbReference type="InterPro" id="IPR012094">
    <property type="entry name" value="tRNA_Ile_lys_synt"/>
</dbReference>
<dbReference type="Proteomes" id="UP000608955">
    <property type="component" value="Unassembled WGS sequence"/>
</dbReference>
<reference evidence="11" key="2">
    <citation type="submission" date="2020-09" db="EMBL/GenBank/DDBJ databases">
        <authorList>
            <person name="Sun Q."/>
            <person name="Ohkuma M."/>
        </authorList>
    </citation>
    <scope>NUCLEOTIDE SEQUENCE</scope>
    <source>
        <strain evidence="11">JCM 4654</strain>
    </source>
</reference>
<comment type="caution">
    <text evidence="11">The sequence shown here is derived from an EMBL/GenBank/DDBJ whole genome shotgun (WGS) entry which is preliminary data.</text>
</comment>
<evidence type="ECO:0000256" key="4">
    <source>
        <dbReference type="ARBA" id="ARBA00022741"/>
    </source>
</evidence>
<keyword evidence="4 7" id="KW-0547">Nucleotide-binding</keyword>
<evidence type="ECO:0000259" key="10">
    <source>
        <dbReference type="Pfam" id="PF09179"/>
    </source>
</evidence>
<dbReference type="SUPFAM" id="SSF82829">
    <property type="entry name" value="MesJ substrate recognition domain-like"/>
    <property type="match status" value="1"/>
</dbReference>
<dbReference type="SUPFAM" id="SSF52402">
    <property type="entry name" value="Adenine nucleotide alpha hydrolases-like"/>
    <property type="match status" value="1"/>
</dbReference>
<name>A0A918YA02_9ACTN</name>
<dbReference type="Gene3D" id="1.20.59.20">
    <property type="match status" value="1"/>
</dbReference>
<keyword evidence="2 7" id="KW-0436">Ligase</keyword>
<evidence type="ECO:0000313" key="11">
    <source>
        <dbReference type="EMBL" id="GHD96454.1"/>
    </source>
</evidence>
<gene>
    <name evidence="7" type="primary">tilS</name>
    <name evidence="11" type="ORF">GCM10010508_65170</name>
</gene>
<comment type="domain">
    <text evidence="7">The N-terminal region contains the highly conserved SGGXDS motif, predicted to be a P-loop motif involved in ATP binding.</text>
</comment>
<comment type="catalytic activity">
    <reaction evidence="6 7">
        <text>cytidine(34) in tRNA(Ile2) + L-lysine + ATP = lysidine(34) in tRNA(Ile2) + AMP + diphosphate + H(+)</text>
        <dbReference type="Rhea" id="RHEA:43744"/>
        <dbReference type="Rhea" id="RHEA-COMP:10625"/>
        <dbReference type="Rhea" id="RHEA-COMP:10670"/>
        <dbReference type="ChEBI" id="CHEBI:15378"/>
        <dbReference type="ChEBI" id="CHEBI:30616"/>
        <dbReference type="ChEBI" id="CHEBI:32551"/>
        <dbReference type="ChEBI" id="CHEBI:33019"/>
        <dbReference type="ChEBI" id="CHEBI:82748"/>
        <dbReference type="ChEBI" id="CHEBI:83665"/>
        <dbReference type="ChEBI" id="CHEBI:456215"/>
        <dbReference type="EC" id="6.3.4.19"/>
    </reaction>
</comment>